<keyword evidence="2" id="KW-0808">Transferase</keyword>
<dbReference type="PANTHER" id="PTHR47098:SF2">
    <property type="entry name" value="PROTEIN MAK32"/>
    <property type="match status" value="1"/>
</dbReference>
<dbReference type="Gene3D" id="3.40.1190.20">
    <property type="match status" value="1"/>
</dbReference>
<dbReference type="EMBL" id="JBHLSV010000001">
    <property type="protein sequence ID" value="MFC0672390.1"/>
    <property type="molecule type" value="Genomic_DNA"/>
</dbReference>
<protein>
    <submittedName>
        <fullName evidence="2">Carbohydrate kinase family protein</fullName>
        <ecNumber evidence="2">2.7.1.-</ecNumber>
    </submittedName>
</protein>
<evidence type="ECO:0000259" key="1">
    <source>
        <dbReference type="Pfam" id="PF00294"/>
    </source>
</evidence>
<dbReference type="RefSeq" id="WP_376977153.1">
    <property type="nucleotide sequence ID" value="NZ_JBHLSV010000001.1"/>
</dbReference>
<dbReference type="PANTHER" id="PTHR47098">
    <property type="entry name" value="PROTEIN MAK32"/>
    <property type="match status" value="1"/>
</dbReference>
<gene>
    <name evidence="2" type="ORF">ACFFF6_00315</name>
</gene>
<accession>A0ABV6R5Y2</accession>
<proteinExistence type="predicted"/>
<evidence type="ECO:0000313" key="3">
    <source>
        <dbReference type="Proteomes" id="UP001589793"/>
    </source>
</evidence>
<evidence type="ECO:0000313" key="2">
    <source>
        <dbReference type="EMBL" id="MFC0672390.1"/>
    </source>
</evidence>
<keyword evidence="3" id="KW-1185">Reference proteome</keyword>
<sequence>MPIAAIHTVGGFTIDAIIHADGSWSTGRLGGNALWASMGVALQDGGRPVAHAVVGGDYPDSAIDRIAARGVDVADVHRHPDVRTARVTFAYREDGSRTQPAPREAVAVLPEDVQAQFADSTRDPARTLASLPDAAMLEAIARARGGSWHLGLLPGTRFADLTSALRRGGADYVQADCPARAELAREGEGLLEEHLGALDVFLPSTSDTDVFAPGEDHRDLVRRFHDYGAPVVVLKRGELGALVSDRASGRMWSVPALPAPADADATGAGDVFCGSFAHAYRSGRTLLEAAIEASAAAHAALASSSPLDLHRPQTSDRRSTVAAIAEGVTPL</sequence>
<dbReference type="InterPro" id="IPR029056">
    <property type="entry name" value="Ribokinase-like"/>
</dbReference>
<dbReference type="Pfam" id="PF00294">
    <property type="entry name" value="PfkB"/>
    <property type="match status" value="1"/>
</dbReference>
<feature type="domain" description="Carbohydrate kinase PfkB" evidence="1">
    <location>
        <begin position="45"/>
        <end position="305"/>
    </location>
</feature>
<organism evidence="2 3">
    <name type="scientific">Brachybacterium hainanense</name>
    <dbReference type="NCBI Taxonomy" id="1541174"/>
    <lineage>
        <taxon>Bacteria</taxon>
        <taxon>Bacillati</taxon>
        <taxon>Actinomycetota</taxon>
        <taxon>Actinomycetes</taxon>
        <taxon>Micrococcales</taxon>
        <taxon>Dermabacteraceae</taxon>
        <taxon>Brachybacterium</taxon>
    </lineage>
</organism>
<comment type="caution">
    <text evidence="2">The sequence shown here is derived from an EMBL/GenBank/DDBJ whole genome shotgun (WGS) entry which is preliminary data.</text>
</comment>
<keyword evidence="2" id="KW-0418">Kinase</keyword>
<dbReference type="InterPro" id="IPR011611">
    <property type="entry name" value="PfkB_dom"/>
</dbReference>
<dbReference type="SUPFAM" id="SSF53613">
    <property type="entry name" value="Ribokinase-like"/>
    <property type="match status" value="1"/>
</dbReference>
<reference evidence="2 3" key="1">
    <citation type="submission" date="2024-09" db="EMBL/GenBank/DDBJ databases">
        <authorList>
            <person name="Sun Q."/>
            <person name="Mori K."/>
        </authorList>
    </citation>
    <scope>NUCLEOTIDE SEQUENCE [LARGE SCALE GENOMIC DNA]</scope>
    <source>
        <strain evidence="2 3">CICC 10874</strain>
    </source>
</reference>
<dbReference type="Proteomes" id="UP001589793">
    <property type="component" value="Unassembled WGS sequence"/>
</dbReference>
<dbReference type="GO" id="GO:0016301">
    <property type="term" value="F:kinase activity"/>
    <property type="evidence" value="ECO:0007669"/>
    <property type="project" value="UniProtKB-KW"/>
</dbReference>
<name>A0ABV6R5Y2_9MICO</name>
<dbReference type="EC" id="2.7.1.-" evidence="2"/>